<dbReference type="RefSeq" id="WP_218322678.1">
    <property type="nucleotide sequence ID" value="NZ_JAEEGC010000131.1"/>
</dbReference>
<dbReference type="Proteomes" id="UP000694308">
    <property type="component" value="Unassembled WGS sequence"/>
</dbReference>
<sequence length="210" mass="25216">MDNKEKDIYEYRHLQASQTRDKIFTTATELFNELGFDKVTIREICKKAEVALGTFYLHFKSKHEILYDIYHKADNIFEYNQISERKDLDVFEKIIELIKIQLSISFIFHLKSDAIKQLYAYQLESDNKYFLSEDRKFFKQLNKVVEDAQLDGEIRKDISSHDISWRILRFSRGIIFDWCLHNCDYDIVTFGIQEIAFYLQCFRNISRNIS</sequence>
<proteinExistence type="predicted"/>
<gene>
    <name evidence="4" type="ORF">I6U48_22255</name>
</gene>
<dbReference type="PROSITE" id="PS50977">
    <property type="entry name" value="HTH_TETR_2"/>
    <property type="match status" value="1"/>
</dbReference>
<dbReference type="PROSITE" id="PS01081">
    <property type="entry name" value="HTH_TETR_1"/>
    <property type="match status" value="1"/>
</dbReference>
<keyword evidence="1 2" id="KW-0238">DNA-binding</keyword>
<dbReference type="PANTHER" id="PTHR43479">
    <property type="entry name" value="ACREF/ENVCD OPERON REPRESSOR-RELATED"/>
    <property type="match status" value="1"/>
</dbReference>
<evidence type="ECO:0000313" key="5">
    <source>
        <dbReference type="Proteomes" id="UP000694308"/>
    </source>
</evidence>
<evidence type="ECO:0000256" key="1">
    <source>
        <dbReference type="ARBA" id="ARBA00023125"/>
    </source>
</evidence>
<protein>
    <submittedName>
        <fullName evidence="4">TetR/AcrR family transcriptional regulator</fullName>
    </submittedName>
</protein>
<reference evidence="4" key="1">
    <citation type="submission" date="2020-12" db="EMBL/GenBank/DDBJ databases">
        <title>Clostridium thailandense sp. nov., a novel acetogenic bacterium isolated from peat land soil in Thailand.</title>
        <authorList>
            <person name="Chaikitkaew S."/>
            <person name="Birkeland N.K."/>
        </authorList>
    </citation>
    <scope>NUCLEOTIDE SEQUENCE</scope>
    <source>
        <strain evidence="4">PL3</strain>
    </source>
</reference>
<accession>A0A949U1D5</accession>
<dbReference type="InterPro" id="IPR001647">
    <property type="entry name" value="HTH_TetR"/>
</dbReference>
<dbReference type="EMBL" id="JAEEGC010000131">
    <property type="protein sequence ID" value="MBV7275626.1"/>
    <property type="molecule type" value="Genomic_DNA"/>
</dbReference>
<dbReference type="AlphaFoldDB" id="A0A949U1D5"/>
<evidence type="ECO:0000313" key="4">
    <source>
        <dbReference type="EMBL" id="MBV7275626.1"/>
    </source>
</evidence>
<dbReference type="InterPro" id="IPR023772">
    <property type="entry name" value="DNA-bd_HTH_TetR-type_CS"/>
</dbReference>
<name>A0A949U1D5_9CLOT</name>
<comment type="caution">
    <text evidence="4">The sequence shown here is derived from an EMBL/GenBank/DDBJ whole genome shotgun (WGS) entry which is preliminary data.</text>
</comment>
<organism evidence="4 5">
    <name type="scientific">Clostridium thailandense</name>
    <dbReference type="NCBI Taxonomy" id="2794346"/>
    <lineage>
        <taxon>Bacteria</taxon>
        <taxon>Bacillati</taxon>
        <taxon>Bacillota</taxon>
        <taxon>Clostridia</taxon>
        <taxon>Eubacteriales</taxon>
        <taxon>Clostridiaceae</taxon>
        <taxon>Clostridium</taxon>
    </lineage>
</organism>
<keyword evidence="5" id="KW-1185">Reference proteome</keyword>
<dbReference type="GO" id="GO:0003677">
    <property type="term" value="F:DNA binding"/>
    <property type="evidence" value="ECO:0007669"/>
    <property type="project" value="UniProtKB-UniRule"/>
</dbReference>
<evidence type="ECO:0000256" key="2">
    <source>
        <dbReference type="PROSITE-ProRule" id="PRU00335"/>
    </source>
</evidence>
<feature type="DNA-binding region" description="H-T-H motif" evidence="2">
    <location>
        <begin position="40"/>
        <end position="59"/>
    </location>
</feature>
<evidence type="ECO:0000259" key="3">
    <source>
        <dbReference type="PROSITE" id="PS50977"/>
    </source>
</evidence>
<dbReference type="PANTHER" id="PTHR43479:SF11">
    <property type="entry name" value="ACREF_ENVCD OPERON REPRESSOR-RELATED"/>
    <property type="match status" value="1"/>
</dbReference>
<dbReference type="InterPro" id="IPR050624">
    <property type="entry name" value="HTH-type_Tx_Regulator"/>
</dbReference>
<feature type="domain" description="HTH tetR-type" evidence="3">
    <location>
        <begin position="17"/>
        <end position="77"/>
    </location>
</feature>
<dbReference type="Pfam" id="PF00440">
    <property type="entry name" value="TetR_N"/>
    <property type="match status" value="1"/>
</dbReference>